<reference evidence="2 3" key="1">
    <citation type="submission" date="2023-07" db="EMBL/GenBank/DDBJ databases">
        <title>Genomic Encyclopedia of Type Strains, Phase IV (KMG-IV): sequencing the most valuable type-strain genomes for metagenomic binning, comparative biology and taxonomic classification.</title>
        <authorList>
            <person name="Goeker M."/>
        </authorList>
    </citation>
    <scope>NUCLEOTIDE SEQUENCE [LARGE SCALE GENOMIC DNA]</scope>
    <source>
        <strain evidence="2 3">DSM 17740</strain>
    </source>
</reference>
<feature type="domain" description="Cupin type-2" evidence="1">
    <location>
        <begin position="37"/>
        <end position="107"/>
    </location>
</feature>
<name>A0ABU0CUQ0_9BACI</name>
<evidence type="ECO:0000259" key="1">
    <source>
        <dbReference type="Pfam" id="PF07883"/>
    </source>
</evidence>
<organism evidence="2 3">
    <name type="scientific">Caldalkalibacillus uzonensis</name>
    <dbReference type="NCBI Taxonomy" id="353224"/>
    <lineage>
        <taxon>Bacteria</taxon>
        <taxon>Bacillati</taxon>
        <taxon>Bacillota</taxon>
        <taxon>Bacilli</taxon>
        <taxon>Bacillales</taxon>
        <taxon>Bacillaceae</taxon>
        <taxon>Caldalkalibacillus</taxon>
    </lineage>
</organism>
<keyword evidence="3" id="KW-1185">Reference proteome</keyword>
<dbReference type="InterPro" id="IPR014710">
    <property type="entry name" value="RmlC-like_jellyroll"/>
</dbReference>
<sequence>MKIISVKDVPPDQTSPVTMKKLFTEEDTAGGRITFGVVTIPPGERVPVEGLSIHDQDEYALVLKGSIRTMSAGKEVRVARGQATFIPAGEAHWAYNDGDEECEIVWALVRR</sequence>
<dbReference type="Pfam" id="PF07883">
    <property type="entry name" value="Cupin_2"/>
    <property type="match status" value="1"/>
</dbReference>
<evidence type="ECO:0000313" key="2">
    <source>
        <dbReference type="EMBL" id="MDQ0338747.1"/>
    </source>
</evidence>
<dbReference type="CDD" id="cd02208">
    <property type="entry name" value="cupin_RmlC-like"/>
    <property type="match status" value="1"/>
</dbReference>
<proteinExistence type="predicted"/>
<dbReference type="Gene3D" id="2.60.120.10">
    <property type="entry name" value="Jelly Rolls"/>
    <property type="match status" value="1"/>
</dbReference>
<accession>A0ABU0CUQ0</accession>
<protein>
    <submittedName>
        <fullName evidence="2">Quercetin dioxygenase-like cupin family protein</fullName>
    </submittedName>
</protein>
<dbReference type="Proteomes" id="UP001232445">
    <property type="component" value="Unassembled WGS sequence"/>
</dbReference>
<evidence type="ECO:0000313" key="3">
    <source>
        <dbReference type="Proteomes" id="UP001232445"/>
    </source>
</evidence>
<dbReference type="EMBL" id="JAUSUQ010000004">
    <property type="protein sequence ID" value="MDQ0338747.1"/>
    <property type="molecule type" value="Genomic_DNA"/>
</dbReference>
<dbReference type="InterPro" id="IPR011051">
    <property type="entry name" value="RmlC_Cupin_sf"/>
</dbReference>
<comment type="caution">
    <text evidence="2">The sequence shown here is derived from an EMBL/GenBank/DDBJ whole genome shotgun (WGS) entry which is preliminary data.</text>
</comment>
<dbReference type="InterPro" id="IPR013096">
    <property type="entry name" value="Cupin_2"/>
</dbReference>
<gene>
    <name evidence="2" type="ORF">J2S00_001533</name>
</gene>
<dbReference type="PANTHER" id="PTHR43346">
    <property type="entry name" value="LIGAND BINDING DOMAIN PROTEIN, PUTATIVE (AFU_ORTHOLOGUE AFUA_6G14370)-RELATED"/>
    <property type="match status" value="1"/>
</dbReference>
<dbReference type="SUPFAM" id="SSF51182">
    <property type="entry name" value="RmlC-like cupins"/>
    <property type="match status" value="1"/>
</dbReference>
<dbReference type="RefSeq" id="WP_307337593.1">
    <property type="nucleotide sequence ID" value="NZ_JAUSUQ010000004.1"/>
</dbReference>
<dbReference type="PANTHER" id="PTHR43346:SF1">
    <property type="entry name" value="QUERCETIN 2,3-DIOXYGENASE-RELATED"/>
    <property type="match status" value="1"/>
</dbReference>
<dbReference type="InterPro" id="IPR052538">
    <property type="entry name" value="Flavonoid_dioxygenase-like"/>
</dbReference>